<dbReference type="InterPro" id="IPR055949">
    <property type="entry name" value="DUF7527"/>
</dbReference>
<feature type="non-terminal residue" evidence="3">
    <location>
        <position position="1"/>
    </location>
</feature>
<dbReference type="Gene3D" id="1.10.287.1490">
    <property type="match status" value="1"/>
</dbReference>
<gene>
    <name evidence="3" type="ORF">ACFSBX_11505</name>
</gene>
<evidence type="ECO:0000313" key="4">
    <source>
        <dbReference type="Proteomes" id="UP001597085"/>
    </source>
</evidence>
<dbReference type="Pfam" id="PF24371">
    <property type="entry name" value="DUF7527"/>
    <property type="match status" value="1"/>
</dbReference>
<proteinExistence type="predicted"/>
<feature type="domain" description="DUF7527" evidence="2">
    <location>
        <begin position="199"/>
        <end position="434"/>
    </location>
</feature>
<dbReference type="EMBL" id="JBHUDK010000010">
    <property type="protein sequence ID" value="MFD1599580.1"/>
    <property type="molecule type" value="Genomic_DNA"/>
</dbReference>
<keyword evidence="4" id="KW-1185">Reference proteome</keyword>
<accession>A0ABD6CR58</accession>
<feature type="region of interest" description="Disordered" evidence="1">
    <location>
        <begin position="183"/>
        <end position="202"/>
    </location>
</feature>
<comment type="caution">
    <text evidence="3">The sequence shown here is derived from an EMBL/GenBank/DDBJ whole genome shotgun (WGS) entry which is preliminary data.</text>
</comment>
<evidence type="ECO:0000259" key="2">
    <source>
        <dbReference type="Pfam" id="PF24371"/>
    </source>
</evidence>
<feature type="region of interest" description="Disordered" evidence="1">
    <location>
        <begin position="1"/>
        <end position="159"/>
    </location>
</feature>
<evidence type="ECO:0000256" key="1">
    <source>
        <dbReference type="SAM" id="MobiDB-lite"/>
    </source>
</evidence>
<dbReference type="Proteomes" id="UP001597085">
    <property type="component" value="Unassembled WGS sequence"/>
</dbReference>
<feature type="compositionally biased region" description="Basic and acidic residues" evidence="1">
    <location>
        <begin position="116"/>
        <end position="159"/>
    </location>
</feature>
<feature type="compositionally biased region" description="Basic and acidic residues" evidence="1">
    <location>
        <begin position="50"/>
        <end position="77"/>
    </location>
</feature>
<protein>
    <recommendedName>
        <fullName evidence="2">DUF7527 domain-containing protein</fullName>
    </recommendedName>
</protein>
<reference evidence="3 4" key="1">
    <citation type="journal article" date="2019" name="Int. J. Syst. Evol. Microbiol.">
        <title>The Global Catalogue of Microorganisms (GCM) 10K type strain sequencing project: providing services to taxonomists for standard genome sequencing and annotation.</title>
        <authorList>
            <consortium name="The Broad Institute Genomics Platform"/>
            <consortium name="The Broad Institute Genome Sequencing Center for Infectious Disease"/>
            <person name="Wu L."/>
            <person name="Ma J."/>
        </authorList>
    </citation>
    <scope>NUCLEOTIDE SEQUENCE [LARGE SCALE GENOMIC DNA]</scope>
    <source>
        <strain evidence="3 4">CGMCC 1.12121</strain>
    </source>
</reference>
<feature type="compositionally biased region" description="Polar residues" evidence="1">
    <location>
        <begin position="1"/>
        <end position="13"/>
    </location>
</feature>
<organism evidence="3 4">
    <name type="scientific">Halobellus rarus</name>
    <dbReference type="NCBI Taxonomy" id="1126237"/>
    <lineage>
        <taxon>Archaea</taxon>
        <taxon>Methanobacteriati</taxon>
        <taxon>Methanobacteriota</taxon>
        <taxon>Stenosarchaea group</taxon>
        <taxon>Halobacteria</taxon>
        <taxon>Halobacteriales</taxon>
        <taxon>Haloferacaceae</taxon>
        <taxon>Halobellus</taxon>
    </lineage>
</organism>
<dbReference type="AlphaFoldDB" id="A0ABD6CR58"/>
<evidence type="ECO:0000313" key="3">
    <source>
        <dbReference type="EMBL" id="MFD1599580.1"/>
    </source>
</evidence>
<name>A0ABD6CR58_9EURY</name>
<sequence length="434" mass="47341">PPAESATGQSSEGSAVFSDEERWREAKTIPSLDPSASSGNGTTVGTGGDGSDRQSARERVARMQRDRSARKAARERAASGSSPSGSPSGSPAKASARESPPAAGEGVERLKKRLSRARDRVETLEAERDELAAARDELERERAERDQRIEELETEGEAHRERIEELEAERDTLEAEVERLESELEAVSPDGENARQTTMSPDQALSGTNLFVRYDRKGEATLEHAHDGEATREDVSGNLRLEHHTTFETDGLVVDGRPYVEFLHDSTEYSFAHWLVTDLLYEIGQTGNRSGLAGVFDAIPDVDRIELYGTVGVEGDDGVEQRDFDVIFRDKMGDPLFVADINASRNATTEAMVDSLVTNTGTIAAEDDSLAAGFYVTESFYEPGALETVAEETGGGLLSRSSKLSYVKLSRKQGYHLCLAEARNGEFHLNVPDL</sequence>
<feature type="compositionally biased region" description="Low complexity" evidence="1">
    <location>
        <begin position="78"/>
        <end position="94"/>
    </location>
</feature>